<name>A0A814XUE3_9BILA</name>
<accession>A0A814XUE3</accession>
<dbReference type="CDD" id="cd19757">
    <property type="entry name" value="Bbox1"/>
    <property type="match status" value="1"/>
</dbReference>
<keyword evidence="1" id="KW-0175">Coiled coil</keyword>
<dbReference type="EMBL" id="CAJNOU010001550">
    <property type="protein sequence ID" value="CAF1220767.1"/>
    <property type="molecule type" value="Genomic_DNA"/>
</dbReference>
<dbReference type="Proteomes" id="UP000663889">
    <property type="component" value="Unassembled WGS sequence"/>
</dbReference>
<feature type="coiled-coil region" evidence="1">
    <location>
        <begin position="103"/>
        <end position="144"/>
    </location>
</feature>
<proteinExistence type="predicted"/>
<dbReference type="AlphaFoldDB" id="A0A814XUE3"/>
<organism evidence="2 3">
    <name type="scientific">Rotaria sordida</name>
    <dbReference type="NCBI Taxonomy" id="392033"/>
    <lineage>
        <taxon>Eukaryota</taxon>
        <taxon>Metazoa</taxon>
        <taxon>Spiralia</taxon>
        <taxon>Gnathifera</taxon>
        <taxon>Rotifera</taxon>
        <taxon>Eurotatoria</taxon>
        <taxon>Bdelloidea</taxon>
        <taxon>Philodinida</taxon>
        <taxon>Philodinidae</taxon>
        <taxon>Rotaria</taxon>
    </lineage>
</organism>
<evidence type="ECO:0008006" key="4">
    <source>
        <dbReference type="Google" id="ProtNLM"/>
    </source>
</evidence>
<gene>
    <name evidence="2" type="ORF">SEV965_LOCUS22173</name>
</gene>
<evidence type="ECO:0000256" key="1">
    <source>
        <dbReference type="SAM" id="Coils"/>
    </source>
</evidence>
<reference evidence="2" key="1">
    <citation type="submission" date="2021-02" db="EMBL/GenBank/DDBJ databases">
        <authorList>
            <person name="Nowell W R."/>
        </authorList>
    </citation>
    <scope>NUCLEOTIDE SEQUENCE</scope>
</reference>
<comment type="caution">
    <text evidence="2">The sequence shown here is derived from an EMBL/GenBank/DDBJ whole genome shotgun (WGS) entry which is preliminary data.</text>
</comment>
<evidence type="ECO:0000313" key="2">
    <source>
        <dbReference type="EMBL" id="CAF1220767.1"/>
    </source>
</evidence>
<sequence>MASSNRCSICGKRAGTCFCPGCKTHFCDDDFQSHRGILLNELDGLTIDRNDLQAKLNEAASNKQPSEHLLAQIDEWQRTTIEKVKQAAELARQRVFKIANSKREEIIRQFQTLSQELKELRDTKGVVEQDLIRLKQEIHQLNEDLKPVAQSSAIELNMEQSDKIVWQHMIYVEEKSISAGNQLRQSKPAETYSAPKSTMDRPALTYQSTRLITARHFTSLVPQTTNKKPLKKICVVRALTSRRKRTNPRYIIV</sequence>
<protein>
    <recommendedName>
        <fullName evidence="4">B box-type domain-containing protein</fullName>
    </recommendedName>
</protein>
<evidence type="ECO:0000313" key="3">
    <source>
        <dbReference type="Proteomes" id="UP000663889"/>
    </source>
</evidence>